<dbReference type="Proteomes" id="UP000887116">
    <property type="component" value="Unassembled WGS sequence"/>
</dbReference>
<evidence type="ECO:0000313" key="2">
    <source>
        <dbReference type="EMBL" id="GFQ99707.1"/>
    </source>
</evidence>
<comment type="caution">
    <text evidence="2">The sequence shown here is derived from an EMBL/GenBank/DDBJ whole genome shotgun (WGS) entry which is preliminary data.</text>
</comment>
<protein>
    <submittedName>
        <fullName evidence="2">Uncharacterized protein</fullName>
    </submittedName>
</protein>
<evidence type="ECO:0000256" key="1">
    <source>
        <dbReference type="SAM" id="MobiDB-lite"/>
    </source>
</evidence>
<dbReference type="EMBL" id="BMAO01034901">
    <property type="protein sequence ID" value="GFQ99707.1"/>
    <property type="molecule type" value="Genomic_DNA"/>
</dbReference>
<feature type="region of interest" description="Disordered" evidence="1">
    <location>
        <begin position="39"/>
        <end position="70"/>
    </location>
</feature>
<evidence type="ECO:0000313" key="3">
    <source>
        <dbReference type="Proteomes" id="UP000887116"/>
    </source>
</evidence>
<sequence length="70" mass="8017">MAGYWKMINTTFNGLKGINFQVMPVIHSKLNQFLSETDGEADIDDNQATDWSSSDEDKNINDNDENFRND</sequence>
<reference evidence="2" key="1">
    <citation type="submission" date="2020-07" db="EMBL/GenBank/DDBJ databases">
        <title>Multicomponent nature underlies the extraordinary mechanical properties of spider dragline silk.</title>
        <authorList>
            <person name="Kono N."/>
            <person name="Nakamura H."/>
            <person name="Mori M."/>
            <person name="Yoshida Y."/>
            <person name="Ohtoshi R."/>
            <person name="Malay A.D."/>
            <person name="Moran D.A.P."/>
            <person name="Tomita M."/>
            <person name="Numata K."/>
            <person name="Arakawa K."/>
        </authorList>
    </citation>
    <scope>NUCLEOTIDE SEQUENCE</scope>
</reference>
<name>A0A8X6IRR7_TRICU</name>
<gene>
    <name evidence="2" type="ORF">TNCT_273261</name>
</gene>
<organism evidence="2 3">
    <name type="scientific">Trichonephila clavata</name>
    <name type="common">Joro spider</name>
    <name type="synonym">Nephila clavata</name>
    <dbReference type="NCBI Taxonomy" id="2740835"/>
    <lineage>
        <taxon>Eukaryota</taxon>
        <taxon>Metazoa</taxon>
        <taxon>Ecdysozoa</taxon>
        <taxon>Arthropoda</taxon>
        <taxon>Chelicerata</taxon>
        <taxon>Arachnida</taxon>
        <taxon>Araneae</taxon>
        <taxon>Araneomorphae</taxon>
        <taxon>Entelegynae</taxon>
        <taxon>Araneoidea</taxon>
        <taxon>Nephilidae</taxon>
        <taxon>Trichonephila</taxon>
    </lineage>
</organism>
<dbReference type="AlphaFoldDB" id="A0A8X6IRR7"/>
<feature type="compositionally biased region" description="Basic and acidic residues" evidence="1">
    <location>
        <begin position="55"/>
        <end position="70"/>
    </location>
</feature>
<proteinExistence type="predicted"/>
<accession>A0A8X6IRR7</accession>
<keyword evidence="3" id="KW-1185">Reference proteome</keyword>